<feature type="domain" description="DUF6534" evidence="3">
    <location>
        <begin position="169"/>
        <end position="250"/>
    </location>
</feature>
<dbReference type="PANTHER" id="PTHR40465:SF1">
    <property type="entry name" value="DUF6534 DOMAIN-CONTAINING PROTEIN"/>
    <property type="match status" value="1"/>
</dbReference>
<evidence type="ECO:0000313" key="5">
    <source>
        <dbReference type="Proteomes" id="UP001385951"/>
    </source>
</evidence>
<dbReference type="InterPro" id="IPR045339">
    <property type="entry name" value="DUF6534"/>
</dbReference>
<keyword evidence="2" id="KW-0472">Membrane</keyword>
<feature type="transmembrane region" description="Helical" evidence="2">
    <location>
        <begin position="159"/>
        <end position="180"/>
    </location>
</feature>
<feature type="region of interest" description="Disordered" evidence="1">
    <location>
        <begin position="282"/>
        <end position="311"/>
    </location>
</feature>
<evidence type="ECO:0000256" key="2">
    <source>
        <dbReference type="SAM" id="Phobius"/>
    </source>
</evidence>
<keyword evidence="2" id="KW-1133">Transmembrane helix</keyword>
<accession>A0AAW0FR43</accession>
<reference evidence="4 5" key="1">
    <citation type="submission" date="2022-09" db="EMBL/GenBank/DDBJ databases">
        <authorList>
            <person name="Palmer J.M."/>
        </authorList>
    </citation>
    <scope>NUCLEOTIDE SEQUENCE [LARGE SCALE GENOMIC DNA]</scope>
    <source>
        <strain evidence="4 5">DSM 7382</strain>
    </source>
</reference>
<evidence type="ECO:0000259" key="3">
    <source>
        <dbReference type="Pfam" id="PF20152"/>
    </source>
</evidence>
<feature type="transmembrane region" description="Helical" evidence="2">
    <location>
        <begin position="192"/>
        <end position="219"/>
    </location>
</feature>
<feature type="transmembrane region" description="Helical" evidence="2">
    <location>
        <begin position="225"/>
        <end position="246"/>
    </location>
</feature>
<evidence type="ECO:0000313" key="4">
    <source>
        <dbReference type="EMBL" id="KAK7683775.1"/>
    </source>
</evidence>
<feature type="transmembrane region" description="Helical" evidence="2">
    <location>
        <begin position="6"/>
        <end position="33"/>
    </location>
</feature>
<feature type="transmembrane region" description="Helical" evidence="2">
    <location>
        <begin position="45"/>
        <end position="64"/>
    </location>
</feature>
<evidence type="ECO:0000256" key="1">
    <source>
        <dbReference type="SAM" id="MobiDB-lite"/>
    </source>
</evidence>
<feature type="transmembrane region" description="Helical" evidence="2">
    <location>
        <begin position="84"/>
        <end position="105"/>
    </location>
</feature>
<organism evidence="4 5">
    <name type="scientific">Cerrena zonata</name>
    <dbReference type="NCBI Taxonomy" id="2478898"/>
    <lineage>
        <taxon>Eukaryota</taxon>
        <taxon>Fungi</taxon>
        <taxon>Dikarya</taxon>
        <taxon>Basidiomycota</taxon>
        <taxon>Agaricomycotina</taxon>
        <taxon>Agaricomycetes</taxon>
        <taxon>Polyporales</taxon>
        <taxon>Cerrenaceae</taxon>
        <taxon>Cerrena</taxon>
    </lineage>
</organism>
<sequence length="311" mass="34604">MTFVETLIGGYIICFAIGCIFYGITIAQAYAYFSSCERDAAWMKWLAAAVIFLETVHSAVYLRQMYVYSVLALSNPLNLFVIDWSVPTSIILEIVLEVMIYGFYIHRMWTFSKNIPLAIGTVLVFLAQTGTLLFCTAKITTAKTWINLENPVTKSAVLASLSFIIALTITISVVMVYYLRRNRSMVQRTRGVLSWLILYYVNSGVILATIAIVILITYLVAPNSLLYGGFIQAFGKLVANSFFGLLNSRQILRDKMAKPVVIGTNVFSTSLGSFALRMENSSSSAGRESVSRQTKLSKPVVMKDSTSREDV</sequence>
<dbReference type="EMBL" id="JASBNA010000029">
    <property type="protein sequence ID" value="KAK7683775.1"/>
    <property type="molecule type" value="Genomic_DNA"/>
</dbReference>
<name>A0AAW0FR43_9APHY</name>
<feature type="transmembrane region" description="Helical" evidence="2">
    <location>
        <begin position="117"/>
        <end position="139"/>
    </location>
</feature>
<dbReference type="PANTHER" id="PTHR40465">
    <property type="entry name" value="CHROMOSOME 1, WHOLE GENOME SHOTGUN SEQUENCE"/>
    <property type="match status" value="1"/>
</dbReference>
<dbReference type="AlphaFoldDB" id="A0AAW0FR43"/>
<proteinExistence type="predicted"/>
<comment type="caution">
    <text evidence="4">The sequence shown here is derived from an EMBL/GenBank/DDBJ whole genome shotgun (WGS) entry which is preliminary data.</text>
</comment>
<keyword evidence="2" id="KW-0812">Transmembrane</keyword>
<dbReference type="Pfam" id="PF20152">
    <property type="entry name" value="DUF6534"/>
    <property type="match status" value="1"/>
</dbReference>
<dbReference type="Proteomes" id="UP001385951">
    <property type="component" value="Unassembled WGS sequence"/>
</dbReference>
<protein>
    <recommendedName>
        <fullName evidence="3">DUF6534 domain-containing protein</fullName>
    </recommendedName>
</protein>
<gene>
    <name evidence="4" type="ORF">QCA50_013151</name>
</gene>
<keyword evidence="5" id="KW-1185">Reference proteome</keyword>